<keyword evidence="2" id="KW-0732">Signal</keyword>
<reference evidence="3 4" key="1">
    <citation type="submission" date="2019-05" db="EMBL/GenBank/DDBJ databases">
        <title>Pseudorhodobacter turbinis sp. nov., isolated from the gut of the Korean turban shell.</title>
        <authorList>
            <person name="Jeong Y.-S."/>
            <person name="Kang W.-R."/>
            <person name="Bae J.-W."/>
        </authorList>
    </citation>
    <scope>NUCLEOTIDE SEQUENCE [LARGE SCALE GENOMIC DNA]</scope>
    <source>
        <strain evidence="3 4">S12M18</strain>
        <plasmid evidence="3 4">unnamed1</plasmid>
    </source>
</reference>
<geneLocation type="plasmid" evidence="3 4">
    <name>unnamed1</name>
</geneLocation>
<dbReference type="PROSITE" id="PS51257">
    <property type="entry name" value="PROKAR_LIPOPROTEIN"/>
    <property type="match status" value="1"/>
</dbReference>
<evidence type="ECO:0000256" key="1">
    <source>
        <dbReference type="SAM" id="MobiDB-lite"/>
    </source>
</evidence>
<dbReference type="KEGG" id="pseb:EOK75_14835"/>
<feature type="region of interest" description="Disordered" evidence="1">
    <location>
        <begin position="211"/>
        <end position="239"/>
    </location>
</feature>
<protein>
    <recommendedName>
        <fullName evidence="5">Excalibur calcium-binding domain-containing protein</fullName>
    </recommendedName>
</protein>
<dbReference type="Proteomes" id="UP000298631">
    <property type="component" value="Plasmid unnamed1"/>
</dbReference>
<dbReference type="RefSeq" id="WP_137194866.1">
    <property type="nucleotide sequence ID" value="NZ_CP039965.1"/>
</dbReference>
<feature type="signal peptide" evidence="2">
    <location>
        <begin position="1"/>
        <end position="21"/>
    </location>
</feature>
<dbReference type="OrthoDB" id="7951357at2"/>
<feature type="chain" id="PRO_5020359719" description="Excalibur calcium-binding domain-containing protein" evidence="2">
    <location>
        <begin position="22"/>
        <end position="239"/>
    </location>
</feature>
<evidence type="ECO:0000313" key="4">
    <source>
        <dbReference type="Proteomes" id="UP000298631"/>
    </source>
</evidence>
<evidence type="ECO:0008006" key="5">
    <source>
        <dbReference type="Google" id="ProtNLM"/>
    </source>
</evidence>
<keyword evidence="3" id="KW-0614">Plasmid</keyword>
<dbReference type="AlphaFoldDB" id="A0A4P8EIS0"/>
<name>A0A4P8EIS0_9RHOB</name>
<evidence type="ECO:0000313" key="3">
    <source>
        <dbReference type="EMBL" id="QCO57060.1"/>
    </source>
</evidence>
<dbReference type="EMBL" id="CP039965">
    <property type="protein sequence ID" value="QCO57060.1"/>
    <property type="molecule type" value="Genomic_DNA"/>
</dbReference>
<accession>A0A4P8EIS0</accession>
<proteinExistence type="predicted"/>
<sequence length="239" mass="24928">MQSTKAIFVLLVLAACAPAVPDSGAGVGFGDYSDYVRQRDTQADGVPLDAVPQSPTTFSTESVGAALDNAENGTGLPTGRVIGQGPVATGATRPRGNAPAGIRQETGEMRSNGISDEQSFDAVAGRETVESDAQRLANQRAQYEVIAPTALPQRSGNIGPNIVEFALSTTHAPGTQMYKRGGLFTRDALVTCAKYASPDLAQEAFLANGGPARDREGLDPDGDGFACGWDPRPFRTALQ</sequence>
<evidence type="ECO:0000256" key="2">
    <source>
        <dbReference type="SAM" id="SignalP"/>
    </source>
</evidence>
<gene>
    <name evidence="3" type="ORF">EOK75_14835</name>
</gene>
<organism evidence="3 4">
    <name type="scientific">Pseudorhodobacter turbinis</name>
    <dbReference type="NCBI Taxonomy" id="2500533"/>
    <lineage>
        <taxon>Bacteria</taxon>
        <taxon>Pseudomonadati</taxon>
        <taxon>Pseudomonadota</taxon>
        <taxon>Alphaproteobacteria</taxon>
        <taxon>Rhodobacterales</taxon>
        <taxon>Paracoccaceae</taxon>
        <taxon>Pseudorhodobacter</taxon>
    </lineage>
</organism>
<keyword evidence="4" id="KW-1185">Reference proteome</keyword>
<feature type="region of interest" description="Disordered" evidence="1">
    <location>
        <begin position="85"/>
        <end position="115"/>
    </location>
</feature>